<proteinExistence type="inferred from homology"/>
<dbReference type="RefSeq" id="WP_338448939.1">
    <property type="nucleotide sequence ID" value="NZ_CP137640.1"/>
</dbReference>
<keyword evidence="10" id="KW-1185">Reference proteome</keyword>
<dbReference type="PANTHER" id="PTHR34582:SF5">
    <property type="entry name" value="UPF0702 TRANSMEMBRANE PROTEIN YETF"/>
    <property type="match status" value="1"/>
</dbReference>
<evidence type="ECO:0000259" key="8">
    <source>
        <dbReference type="Pfam" id="PF04239"/>
    </source>
</evidence>
<comment type="subcellular location">
    <subcellularLocation>
        <location evidence="1">Cell membrane</location>
        <topology evidence="1">Multi-pass membrane protein</topology>
    </subcellularLocation>
</comment>
<dbReference type="InterPro" id="IPR023090">
    <property type="entry name" value="UPF0702_alpha/beta_dom_sf"/>
</dbReference>
<keyword evidence="5 7" id="KW-1133">Transmembrane helix</keyword>
<keyword evidence="6 7" id="KW-0472">Membrane</keyword>
<evidence type="ECO:0000256" key="1">
    <source>
        <dbReference type="ARBA" id="ARBA00004651"/>
    </source>
</evidence>
<protein>
    <submittedName>
        <fullName evidence="9">DUF421 domain-containing protein</fullName>
    </submittedName>
</protein>
<feature type="domain" description="YetF C-terminal" evidence="8">
    <location>
        <begin position="90"/>
        <end position="222"/>
    </location>
</feature>
<dbReference type="EMBL" id="CP137640">
    <property type="protein sequence ID" value="WVX80008.1"/>
    <property type="molecule type" value="Genomic_DNA"/>
</dbReference>
<evidence type="ECO:0000313" key="9">
    <source>
        <dbReference type="EMBL" id="WVX80008.1"/>
    </source>
</evidence>
<evidence type="ECO:0000313" key="10">
    <source>
        <dbReference type="Proteomes" id="UP001357223"/>
    </source>
</evidence>
<feature type="transmembrane region" description="Helical" evidence="7">
    <location>
        <begin position="42"/>
        <end position="60"/>
    </location>
</feature>
<keyword evidence="4 7" id="KW-0812">Transmembrane</keyword>
<dbReference type="InterPro" id="IPR007353">
    <property type="entry name" value="DUF421"/>
</dbReference>
<evidence type="ECO:0000256" key="5">
    <source>
        <dbReference type="ARBA" id="ARBA00022989"/>
    </source>
</evidence>
<accession>A0ABZ2C997</accession>
<dbReference type="Pfam" id="PF04239">
    <property type="entry name" value="DUF421"/>
    <property type="match status" value="1"/>
</dbReference>
<reference evidence="9 10" key="1">
    <citation type="submission" date="2023-10" db="EMBL/GenBank/DDBJ databases">
        <title>Niallia locisalis sp.nov. isolated from a salt pond sample.</title>
        <authorList>
            <person name="Li X.-J."/>
            <person name="Dong L."/>
        </authorList>
    </citation>
    <scope>NUCLEOTIDE SEQUENCE [LARGE SCALE GENOMIC DNA]</scope>
    <source>
        <strain evidence="9 10">DSM 29761</strain>
    </source>
</reference>
<sequence length="234" mass="26834">MEFFHGQESLTTLQWVLRAVVTYLFLLLSAKIMGQRSISQLRLIDFVMALIIGNIMAHPLSDEHLGLKGSMISMSALIILYLCTILLILKFQGIRNLLHGQAFPLIKDSQIIYKNLAKARISLDVLLSEIRKQKVSEVHHVSLALWEPDGTISIFLNPQQQTITKADMKIQTKPFSFPRTVIKEGKLNIYVLHEIGKDEEWLKERIKSSYNVELHHILLATIDQKNNLKVFLYS</sequence>
<name>A0ABZ2C997_9BACI</name>
<evidence type="ECO:0000256" key="4">
    <source>
        <dbReference type="ARBA" id="ARBA00022692"/>
    </source>
</evidence>
<evidence type="ECO:0000256" key="2">
    <source>
        <dbReference type="ARBA" id="ARBA00006448"/>
    </source>
</evidence>
<gene>
    <name evidence="9" type="ORF">R4Z09_22380</name>
</gene>
<organism evidence="9 10">
    <name type="scientific">Niallia oryzisoli</name>
    <dbReference type="NCBI Taxonomy" id="1737571"/>
    <lineage>
        <taxon>Bacteria</taxon>
        <taxon>Bacillati</taxon>
        <taxon>Bacillota</taxon>
        <taxon>Bacilli</taxon>
        <taxon>Bacillales</taxon>
        <taxon>Bacillaceae</taxon>
        <taxon>Niallia</taxon>
    </lineage>
</organism>
<evidence type="ECO:0000256" key="7">
    <source>
        <dbReference type="SAM" id="Phobius"/>
    </source>
</evidence>
<comment type="similarity">
    <text evidence="2">Belongs to the UPF0702 family.</text>
</comment>
<feature type="transmembrane region" description="Helical" evidence="7">
    <location>
        <begin position="72"/>
        <end position="89"/>
    </location>
</feature>
<feature type="transmembrane region" description="Helical" evidence="7">
    <location>
        <begin position="12"/>
        <end position="30"/>
    </location>
</feature>
<evidence type="ECO:0000256" key="3">
    <source>
        <dbReference type="ARBA" id="ARBA00022475"/>
    </source>
</evidence>
<dbReference type="PANTHER" id="PTHR34582">
    <property type="entry name" value="UPF0702 TRANSMEMBRANE PROTEIN YCAP"/>
    <property type="match status" value="1"/>
</dbReference>
<dbReference type="Proteomes" id="UP001357223">
    <property type="component" value="Chromosome"/>
</dbReference>
<keyword evidence="3" id="KW-1003">Cell membrane</keyword>
<dbReference type="Gene3D" id="3.30.240.20">
    <property type="entry name" value="bsu07140 like domains"/>
    <property type="match status" value="2"/>
</dbReference>
<evidence type="ECO:0000256" key="6">
    <source>
        <dbReference type="ARBA" id="ARBA00023136"/>
    </source>
</evidence>